<accession>A0A1H0F681</accession>
<reference evidence="2" key="1">
    <citation type="submission" date="2016-10" db="EMBL/GenBank/DDBJ databases">
        <authorList>
            <person name="Varghese N."/>
            <person name="Submissions S."/>
        </authorList>
    </citation>
    <scope>NUCLEOTIDE SEQUENCE [LARGE SCALE GENOMIC DNA]</scope>
    <source>
        <strain evidence="2">CGMCC 1.10369</strain>
    </source>
</reference>
<evidence type="ECO:0000313" key="2">
    <source>
        <dbReference type="Proteomes" id="UP000198778"/>
    </source>
</evidence>
<proteinExistence type="predicted"/>
<name>A0A1H0F681_9BACI</name>
<dbReference type="Proteomes" id="UP000198778">
    <property type="component" value="Unassembled WGS sequence"/>
</dbReference>
<dbReference type="AlphaFoldDB" id="A0A1H0F681"/>
<gene>
    <name evidence="1" type="ORF">SAMN04488053_104204</name>
</gene>
<protein>
    <submittedName>
        <fullName evidence="1">Uncharacterized protein</fullName>
    </submittedName>
</protein>
<evidence type="ECO:0000313" key="1">
    <source>
        <dbReference type="EMBL" id="SDN90081.1"/>
    </source>
</evidence>
<sequence length="70" mass="8171">MAIIAITLLALFLWITFRSELKEQTMLSRGVARNNGWKKRTKSTITCQTCRNEIETAEESAYCEHCRQYI</sequence>
<organism evidence="1 2">
    <name type="scientific">Alkalicoccus daliensis</name>
    <dbReference type="NCBI Taxonomy" id="745820"/>
    <lineage>
        <taxon>Bacteria</taxon>
        <taxon>Bacillati</taxon>
        <taxon>Bacillota</taxon>
        <taxon>Bacilli</taxon>
        <taxon>Bacillales</taxon>
        <taxon>Bacillaceae</taxon>
        <taxon>Alkalicoccus</taxon>
    </lineage>
</organism>
<keyword evidence="2" id="KW-1185">Reference proteome</keyword>
<dbReference type="EMBL" id="FNIL01000004">
    <property type="protein sequence ID" value="SDN90081.1"/>
    <property type="molecule type" value="Genomic_DNA"/>
</dbReference>